<proteinExistence type="predicted"/>
<dbReference type="Proteomes" id="UP000254649">
    <property type="component" value="Unassembled WGS sequence"/>
</dbReference>
<evidence type="ECO:0000313" key="1">
    <source>
        <dbReference type="EMBL" id="SUT93550.1"/>
    </source>
</evidence>
<accession>A0A380TY95</accession>
<sequence length="189" mass="22120">MKNFTQSFLNSIQEHQLTILENSENVKCFKMARPHTIAMSFTVIYADNKVIITGDMGHYVFGYLSNPYDFFLSESTLNASYIAQKVISQDTVRPVQKYDSVVAEQEIRRAIHEYADFDLSKELYESLENIDFESEHEVEHWLYSLEDKARDVFNEVNMSDFTVLSDNFSWCIQAIAWATREFDKVVYND</sequence>
<organism evidence="1 2">
    <name type="scientific">[Actinobacillus] rossii</name>
    <dbReference type="NCBI Taxonomy" id="123820"/>
    <lineage>
        <taxon>Bacteria</taxon>
        <taxon>Pseudomonadati</taxon>
        <taxon>Pseudomonadota</taxon>
        <taxon>Gammaproteobacteria</taxon>
        <taxon>Pasteurellales</taxon>
        <taxon>Pasteurellaceae</taxon>
    </lineage>
</organism>
<protein>
    <submittedName>
        <fullName evidence="1">Uncharacterized protein</fullName>
    </submittedName>
</protein>
<dbReference type="AlphaFoldDB" id="A0A380TY95"/>
<gene>
    <name evidence="1" type="ORF">NCTC10801_01968</name>
</gene>
<dbReference type="OrthoDB" id="4205565at2"/>
<evidence type="ECO:0000313" key="2">
    <source>
        <dbReference type="Proteomes" id="UP000254649"/>
    </source>
</evidence>
<keyword evidence="2" id="KW-1185">Reference proteome</keyword>
<name>A0A380TY95_9PAST</name>
<reference evidence="1 2" key="1">
    <citation type="submission" date="2018-06" db="EMBL/GenBank/DDBJ databases">
        <authorList>
            <consortium name="Pathogen Informatics"/>
            <person name="Doyle S."/>
        </authorList>
    </citation>
    <scope>NUCLEOTIDE SEQUENCE [LARGE SCALE GENOMIC DNA]</scope>
    <source>
        <strain evidence="1 2">NCTC10801</strain>
    </source>
</reference>
<dbReference type="EMBL" id="UFRQ01000003">
    <property type="protein sequence ID" value="SUT93550.1"/>
    <property type="molecule type" value="Genomic_DNA"/>
</dbReference>